<evidence type="ECO:0000313" key="3">
    <source>
        <dbReference type="EMBL" id="PRB90843.1"/>
    </source>
</evidence>
<evidence type="ECO:0008006" key="6">
    <source>
        <dbReference type="Google" id="ProtNLM"/>
    </source>
</evidence>
<feature type="chain" id="PRO_5015679427" description="C1q domain-containing protein" evidence="1">
    <location>
        <begin position="20"/>
        <end position="370"/>
    </location>
</feature>
<dbReference type="OrthoDB" id="1241133at2"/>
<name>A0A2S9CY41_CHRCI</name>
<proteinExistence type="predicted"/>
<organism evidence="2 5">
    <name type="scientific">Chryseobacterium culicis</name>
    <dbReference type="NCBI Taxonomy" id="680127"/>
    <lineage>
        <taxon>Bacteria</taxon>
        <taxon>Pseudomonadati</taxon>
        <taxon>Bacteroidota</taxon>
        <taxon>Flavobacteriia</taxon>
        <taxon>Flavobacteriales</taxon>
        <taxon>Weeksellaceae</taxon>
        <taxon>Chryseobacterium group</taxon>
        <taxon>Chryseobacterium</taxon>
    </lineage>
</organism>
<keyword evidence="4" id="KW-1185">Reference proteome</keyword>
<reference evidence="4 5" key="1">
    <citation type="submission" date="2017-09" db="EMBL/GenBank/DDBJ databases">
        <title>Genomic, metabolic, and phenotypic characteristics of bacterial isolates from the natural microbiome of the model nematode Caenorhabditis elegans.</title>
        <authorList>
            <person name="Zimmermann J."/>
            <person name="Obeng N."/>
            <person name="Yang W."/>
            <person name="Obeng O."/>
            <person name="Kissoyan K."/>
            <person name="Pees B."/>
            <person name="Dirksen P."/>
            <person name="Hoppner M."/>
            <person name="Franke A."/>
            <person name="Rosenstiel P."/>
            <person name="Leippe M."/>
            <person name="Dierking K."/>
            <person name="Kaleta C."/>
            <person name="Schulenburg H."/>
        </authorList>
    </citation>
    <scope>NUCLEOTIDE SEQUENCE [LARGE SCALE GENOMIC DNA]</scope>
    <source>
        <strain evidence="2 5">MYb25</strain>
        <strain evidence="3 4">MYb44</strain>
    </source>
</reference>
<dbReference type="AlphaFoldDB" id="A0A2S9CY41"/>
<dbReference type="RefSeq" id="WP_105682239.1">
    <property type="nucleotide sequence ID" value="NZ_JBBGZD010000001.1"/>
</dbReference>
<evidence type="ECO:0000313" key="5">
    <source>
        <dbReference type="Proteomes" id="UP000238534"/>
    </source>
</evidence>
<evidence type="ECO:0000313" key="2">
    <source>
        <dbReference type="EMBL" id="PRB85437.1"/>
    </source>
</evidence>
<evidence type="ECO:0000256" key="1">
    <source>
        <dbReference type="SAM" id="SignalP"/>
    </source>
</evidence>
<feature type="signal peptide" evidence="1">
    <location>
        <begin position="1"/>
        <end position="19"/>
    </location>
</feature>
<sequence>MKKNLSTAFAVLFSAFLYSQVGINNKNPKSTFDIMANTTDGSKPEGLITPRLTGDQIRTANNQYGVDQKGAIVYATSADSVPGIKTTNINAEGYYFFDGSVWQKMGSKAYTAGNGLTLSENNVKLGGPLTEATAISNVTTINKLTVTATGTDAINFDSNTLSVDASNDRIGIGTSSPGAKLEIKSGSNGVSGLKFTDFNASSPTGNGQALGVDANGNVITVPNPTTASVSTSEAYLNGNGSYSNVYNVNDLVWTKVPSSNQTISIPAGGKALFLSFMLGIDYVGNLAGSGAGYYTARLFIDDNPTNVFLTTQEPGPDAQTQYSISAVKFLSSGNHAVDVRMQRTFNNGTASGANMNCGVMSMSFNASYIN</sequence>
<dbReference type="EMBL" id="PCPH01000002">
    <property type="protein sequence ID" value="PRB90843.1"/>
    <property type="molecule type" value="Genomic_DNA"/>
</dbReference>
<dbReference type="EMBL" id="PCPP01000001">
    <property type="protein sequence ID" value="PRB85437.1"/>
    <property type="molecule type" value="Genomic_DNA"/>
</dbReference>
<dbReference type="Proteomes" id="UP000238534">
    <property type="component" value="Unassembled WGS sequence"/>
</dbReference>
<keyword evidence="1" id="KW-0732">Signal</keyword>
<gene>
    <name evidence="2" type="ORF">CQ022_04040</name>
    <name evidence="3" type="ORF">CQ033_08950</name>
</gene>
<evidence type="ECO:0000313" key="4">
    <source>
        <dbReference type="Proteomes" id="UP000238325"/>
    </source>
</evidence>
<dbReference type="Proteomes" id="UP000238325">
    <property type="component" value="Unassembled WGS sequence"/>
</dbReference>
<accession>A0A2S9CY41</accession>
<comment type="caution">
    <text evidence="2">The sequence shown here is derived from an EMBL/GenBank/DDBJ whole genome shotgun (WGS) entry which is preliminary data.</text>
</comment>
<protein>
    <recommendedName>
        <fullName evidence="6">C1q domain-containing protein</fullName>
    </recommendedName>
</protein>